<dbReference type="CDD" id="cd05930">
    <property type="entry name" value="A_NRPS"/>
    <property type="match status" value="1"/>
</dbReference>
<dbReference type="GO" id="GO:0031177">
    <property type="term" value="F:phosphopantetheine binding"/>
    <property type="evidence" value="ECO:0007669"/>
    <property type="project" value="InterPro"/>
</dbReference>
<evidence type="ECO:0000313" key="4">
    <source>
        <dbReference type="EMBL" id="SVA63994.1"/>
    </source>
</evidence>
<dbReference type="PROSITE" id="PS50075">
    <property type="entry name" value="CARRIER"/>
    <property type="match status" value="1"/>
</dbReference>
<dbReference type="Gene3D" id="3.30.300.30">
    <property type="match status" value="1"/>
</dbReference>
<accession>A0A381XGU4</accession>
<name>A0A381XGU4_9ZZZZ</name>
<dbReference type="InterPro" id="IPR006162">
    <property type="entry name" value="Ppantetheine_attach_site"/>
</dbReference>
<dbReference type="EMBL" id="UINC01015144">
    <property type="protein sequence ID" value="SVA63994.1"/>
    <property type="molecule type" value="Genomic_DNA"/>
</dbReference>
<dbReference type="Gene3D" id="3.40.50.1820">
    <property type="entry name" value="alpha/beta hydrolase"/>
    <property type="match status" value="1"/>
</dbReference>
<dbReference type="PROSITE" id="PS00455">
    <property type="entry name" value="AMP_BINDING"/>
    <property type="match status" value="1"/>
</dbReference>
<dbReference type="Gene3D" id="1.10.1200.10">
    <property type="entry name" value="ACP-like"/>
    <property type="match status" value="1"/>
</dbReference>
<dbReference type="SUPFAM" id="SSF53474">
    <property type="entry name" value="alpha/beta-Hydrolases"/>
    <property type="match status" value="1"/>
</dbReference>
<organism evidence="4">
    <name type="scientific">marine metagenome</name>
    <dbReference type="NCBI Taxonomy" id="408172"/>
    <lineage>
        <taxon>unclassified sequences</taxon>
        <taxon>metagenomes</taxon>
        <taxon>ecological metagenomes</taxon>
    </lineage>
</organism>
<dbReference type="InterPro" id="IPR020806">
    <property type="entry name" value="PKS_PP-bd"/>
</dbReference>
<dbReference type="InterPro" id="IPR045851">
    <property type="entry name" value="AMP-bd_C_sf"/>
</dbReference>
<evidence type="ECO:0000256" key="1">
    <source>
        <dbReference type="ARBA" id="ARBA00022450"/>
    </source>
</evidence>
<dbReference type="Gene3D" id="3.40.50.12780">
    <property type="entry name" value="N-terminal domain of ligase-like"/>
    <property type="match status" value="1"/>
</dbReference>
<dbReference type="PANTHER" id="PTHR44845:SF6">
    <property type="entry name" value="BETA-ALANINE-ACTIVATING ENZYME"/>
    <property type="match status" value="1"/>
</dbReference>
<dbReference type="Pfam" id="PF00501">
    <property type="entry name" value="AMP-binding"/>
    <property type="match status" value="1"/>
</dbReference>
<feature type="domain" description="Carrier" evidence="3">
    <location>
        <begin position="805"/>
        <end position="883"/>
    </location>
</feature>
<dbReference type="InterPro" id="IPR001031">
    <property type="entry name" value="Thioesterase"/>
</dbReference>
<dbReference type="Pfam" id="PF00550">
    <property type="entry name" value="PP-binding"/>
    <property type="match status" value="1"/>
</dbReference>
<dbReference type="InterPro" id="IPR029058">
    <property type="entry name" value="AB_hydrolase_fold"/>
</dbReference>
<dbReference type="PROSITE" id="PS00012">
    <property type="entry name" value="PHOSPHOPANTETHEINE"/>
    <property type="match status" value="1"/>
</dbReference>
<evidence type="ECO:0000259" key="3">
    <source>
        <dbReference type="PROSITE" id="PS50075"/>
    </source>
</evidence>
<dbReference type="SUPFAM" id="SSF47336">
    <property type="entry name" value="ACP-like"/>
    <property type="match status" value="1"/>
</dbReference>
<proteinExistence type="predicted"/>
<dbReference type="PANTHER" id="PTHR44845">
    <property type="entry name" value="CARRIER DOMAIN-CONTAINING PROTEIN"/>
    <property type="match status" value="1"/>
</dbReference>
<dbReference type="InterPro" id="IPR036736">
    <property type="entry name" value="ACP-like_sf"/>
</dbReference>
<dbReference type="AlphaFoldDB" id="A0A381XGU4"/>
<dbReference type="Pfam" id="PF13193">
    <property type="entry name" value="AMP-binding_C"/>
    <property type="match status" value="1"/>
</dbReference>
<dbReference type="SUPFAM" id="SSF56801">
    <property type="entry name" value="Acetyl-CoA synthetase-like"/>
    <property type="match status" value="1"/>
</dbReference>
<keyword evidence="1" id="KW-0596">Phosphopantetheine</keyword>
<protein>
    <recommendedName>
        <fullName evidence="3">Carrier domain-containing protein</fullName>
    </recommendedName>
</protein>
<evidence type="ECO:0000256" key="2">
    <source>
        <dbReference type="ARBA" id="ARBA00022553"/>
    </source>
</evidence>
<reference evidence="4" key="1">
    <citation type="submission" date="2018-05" db="EMBL/GenBank/DDBJ databases">
        <authorList>
            <person name="Lanie J.A."/>
            <person name="Ng W.-L."/>
            <person name="Kazmierczak K.M."/>
            <person name="Andrzejewski T.M."/>
            <person name="Davidsen T.M."/>
            <person name="Wayne K.J."/>
            <person name="Tettelin H."/>
            <person name="Glass J.I."/>
            <person name="Rusch D."/>
            <person name="Podicherti R."/>
            <person name="Tsui H.-C.T."/>
            <person name="Winkler M.E."/>
        </authorList>
    </citation>
    <scope>NUCLEOTIDE SEQUENCE</scope>
</reference>
<dbReference type="InterPro" id="IPR042099">
    <property type="entry name" value="ANL_N_sf"/>
</dbReference>
<sequence>MTSTGTTTAPAAMAAGDWLINLEPRPEAHLRLFCAHHAGGSAQYFDPWPAGLPAEFEVYGVNLPGRGLRRIEPLVRDLATIVTALADEMEQYLDRPYALFGDSIGALVSYEVIRELQRRGAPLPVRLFASGMVAPQIVWWDPDAPLHKTADAALFDGLVHDAGMLDAVSLANDELRQVMLPVLRADLEMAETYAHQPGPPLAVPITASRGDDDTLLTPEQLEGWSALTGAEFEHLTFPGAHFYSQQSQPEVLAMIADRLRSDLATRPVSVADGDAHPYPDQCLHEIFAEQAKKTPDATALVQHDKTYTYRQLDAETDALARWLVTRGVKPGDLVGILMERCPEHVVALIAINKAGGIFMPLEAAYPATTMETFIRTSEARLFLSKPALVDPMLDTLRGRCEWVTLGPGWQDELGLDDPGLADVALPIVAPDAVAFMSMSSGTSGAPKGICQSHRAAVNAYWHRYVYAPYGDDEHEACNVYFIWYVWLPLLQGAVAYIVPDDVIYDPALLVAYIEDHRITRSTISPSLLESVLRTPGLDLATAFASLRNVTIIGEVVPSTLATEFYAVAPHATLTQGYGCAETHDAASTPLAHTGASGARLPVASTGGPQMNQRMYVLDETGVPQARGVTGELYVGGPSIAEGYFRDETNTNLRFVPDPVRPEGGTMFKTGDRARMLPDGTIQVLGRIDSMVKLRGYSVMLGVVEGALLGHPAIARATVVPAIDDATGRPDHLVAYVVWSADTDAPPAWELWRFLGGQLPHYAMPAFVVPMAALPIDASSNSKLDRRSLPEPDPEYRLTSVAATVAPRHAIDEAIRAEWVVVLGVGDPDTVGIDDDFAALGGHSLLAAELCGRLNDVHAGALRVVEVFTHPTVRQLADLVSERGWRPEA</sequence>
<dbReference type="Pfam" id="PF00975">
    <property type="entry name" value="Thioesterase"/>
    <property type="match status" value="1"/>
</dbReference>
<dbReference type="InterPro" id="IPR020845">
    <property type="entry name" value="AMP-binding_CS"/>
</dbReference>
<dbReference type="InterPro" id="IPR000873">
    <property type="entry name" value="AMP-dep_synth/lig_dom"/>
</dbReference>
<dbReference type="SMART" id="SM00823">
    <property type="entry name" value="PKS_PP"/>
    <property type="match status" value="1"/>
</dbReference>
<gene>
    <name evidence="4" type="ORF">METZ01_LOCUS116848</name>
</gene>
<keyword evidence="2" id="KW-0597">Phosphoprotein</keyword>
<dbReference type="InterPro" id="IPR009081">
    <property type="entry name" value="PP-bd_ACP"/>
</dbReference>
<dbReference type="InterPro" id="IPR025110">
    <property type="entry name" value="AMP-bd_C"/>
</dbReference>